<dbReference type="EMBL" id="BPLR01007175">
    <property type="protein sequence ID" value="GIY14965.1"/>
    <property type="molecule type" value="Genomic_DNA"/>
</dbReference>
<comment type="caution">
    <text evidence="1">The sequence shown here is derived from an EMBL/GenBank/DDBJ whole genome shotgun (WGS) entry which is preliminary data.</text>
</comment>
<accession>A0AAV4R0C5</accession>
<organism evidence="1 2">
    <name type="scientific">Caerostris extrusa</name>
    <name type="common">Bark spider</name>
    <name type="synonym">Caerostris bankana</name>
    <dbReference type="NCBI Taxonomy" id="172846"/>
    <lineage>
        <taxon>Eukaryota</taxon>
        <taxon>Metazoa</taxon>
        <taxon>Ecdysozoa</taxon>
        <taxon>Arthropoda</taxon>
        <taxon>Chelicerata</taxon>
        <taxon>Arachnida</taxon>
        <taxon>Araneae</taxon>
        <taxon>Araneomorphae</taxon>
        <taxon>Entelegynae</taxon>
        <taxon>Araneoidea</taxon>
        <taxon>Araneidae</taxon>
        <taxon>Caerostris</taxon>
    </lineage>
</organism>
<protein>
    <recommendedName>
        <fullName evidence="3">Transposase</fullName>
    </recommendedName>
</protein>
<dbReference type="AlphaFoldDB" id="A0AAV4R0C5"/>
<evidence type="ECO:0000313" key="2">
    <source>
        <dbReference type="Proteomes" id="UP001054945"/>
    </source>
</evidence>
<sequence>MERIDQISINFKNFFEAWMTVIPENATTTARKCASSMCVRVTLNQATRRCHTCKGHAASGNSSHQPGNETT</sequence>
<keyword evidence="2" id="KW-1185">Reference proteome</keyword>
<name>A0AAV4R0C5_CAEEX</name>
<evidence type="ECO:0008006" key="3">
    <source>
        <dbReference type="Google" id="ProtNLM"/>
    </source>
</evidence>
<reference evidence="1 2" key="1">
    <citation type="submission" date="2021-06" db="EMBL/GenBank/DDBJ databases">
        <title>Caerostris extrusa draft genome.</title>
        <authorList>
            <person name="Kono N."/>
            <person name="Arakawa K."/>
        </authorList>
    </citation>
    <scope>NUCLEOTIDE SEQUENCE [LARGE SCALE GENOMIC DNA]</scope>
</reference>
<gene>
    <name evidence="1" type="ORF">CEXT_440841</name>
</gene>
<dbReference type="Proteomes" id="UP001054945">
    <property type="component" value="Unassembled WGS sequence"/>
</dbReference>
<evidence type="ECO:0000313" key="1">
    <source>
        <dbReference type="EMBL" id="GIY14965.1"/>
    </source>
</evidence>
<proteinExistence type="predicted"/>